<feature type="transmembrane region" description="Helical" evidence="1">
    <location>
        <begin position="310"/>
        <end position="329"/>
    </location>
</feature>
<feature type="transmembrane region" description="Helical" evidence="1">
    <location>
        <begin position="379"/>
        <end position="401"/>
    </location>
</feature>
<gene>
    <name evidence="3" type="ORF">RM423_03350</name>
</gene>
<dbReference type="EMBL" id="JAVREH010000003">
    <property type="protein sequence ID" value="MDT0260424.1"/>
    <property type="molecule type" value="Genomic_DNA"/>
</dbReference>
<proteinExistence type="predicted"/>
<feature type="transmembrane region" description="Helical" evidence="1">
    <location>
        <begin position="274"/>
        <end position="298"/>
    </location>
</feature>
<keyword evidence="1" id="KW-0812">Transmembrane</keyword>
<protein>
    <submittedName>
        <fullName evidence="3">Glycosyltransferase family 39 protein</fullName>
        <ecNumber evidence="3">2.4.-.-</ecNumber>
    </submittedName>
</protein>
<dbReference type="RefSeq" id="WP_311421576.1">
    <property type="nucleotide sequence ID" value="NZ_JAVREH010000003.1"/>
</dbReference>
<name>A0ABU2J731_9ACTN</name>
<feature type="transmembrane region" description="Helical" evidence="1">
    <location>
        <begin position="335"/>
        <end position="358"/>
    </location>
</feature>
<dbReference type="Pfam" id="PF13231">
    <property type="entry name" value="PMT_2"/>
    <property type="match status" value="1"/>
</dbReference>
<feature type="transmembrane region" description="Helical" evidence="1">
    <location>
        <begin position="218"/>
        <end position="236"/>
    </location>
</feature>
<reference evidence="4" key="1">
    <citation type="submission" date="2023-07" db="EMBL/GenBank/DDBJ databases">
        <title>30 novel species of actinomycetes from the DSMZ collection.</title>
        <authorList>
            <person name="Nouioui I."/>
        </authorList>
    </citation>
    <scope>NUCLEOTIDE SEQUENCE [LARGE SCALE GENOMIC DNA]</scope>
    <source>
        <strain evidence="4">DSM 44399</strain>
    </source>
</reference>
<dbReference type="InterPro" id="IPR038731">
    <property type="entry name" value="RgtA/B/C-like"/>
</dbReference>
<keyword evidence="1" id="KW-1133">Transmembrane helix</keyword>
<feature type="transmembrane region" description="Helical" evidence="1">
    <location>
        <begin position="104"/>
        <end position="126"/>
    </location>
</feature>
<keyword evidence="3" id="KW-0328">Glycosyltransferase</keyword>
<sequence>MPEATTATAVSRDVGTASGSGLEVARARRLVLLLALIAFGLKLIIAATTYGTNDIRHWTDFVNGVASRGPVGVYGIHFERSFYNHPPLIGYLLELVNFGRHHGFSIQFSIRSVASLADVASAALVFELLRRRRTLREATWAGGLVAFSPVLFVISGFHGNTDPIFVMLTLLALYLLGDRDKPVAGGIAMGLAIGIKIVPVVAVPALLVLALTKGRRPLIRFSAGFLAAFAVTWLPALIGQGPAVRKDVLGYAGSGISQWGLIQIGHWFGNPDWANFLIGTGRFPVVLLCAVVPALLVWRRPGMATEAVGLSLVAFLFLSPAFGTQYLVWAMAGAYLLNFGWATVYNLGAGLVLFKVYTRWSHGFPWDHANYWGLDHGELIGALLVWACLGTISGLGIRRILQQPGPI</sequence>
<comment type="caution">
    <text evidence="3">The sequence shown here is derived from an EMBL/GenBank/DDBJ whole genome shotgun (WGS) entry which is preliminary data.</text>
</comment>
<keyword evidence="1" id="KW-0472">Membrane</keyword>
<keyword evidence="4" id="KW-1185">Reference proteome</keyword>
<accession>A0ABU2J731</accession>
<feature type="transmembrane region" description="Helical" evidence="1">
    <location>
        <begin position="161"/>
        <end position="177"/>
    </location>
</feature>
<organism evidence="3 4">
    <name type="scientific">Jatrophihabitans lederbergiae</name>
    <dbReference type="NCBI Taxonomy" id="3075547"/>
    <lineage>
        <taxon>Bacteria</taxon>
        <taxon>Bacillati</taxon>
        <taxon>Actinomycetota</taxon>
        <taxon>Actinomycetes</taxon>
        <taxon>Jatrophihabitantales</taxon>
        <taxon>Jatrophihabitantaceae</taxon>
        <taxon>Jatrophihabitans</taxon>
    </lineage>
</organism>
<evidence type="ECO:0000259" key="2">
    <source>
        <dbReference type="Pfam" id="PF13231"/>
    </source>
</evidence>
<evidence type="ECO:0000313" key="4">
    <source>
        <dbReference type="Proteomes" id="UP001183176"/>
    </source>
</evidence>
<evidence type="ECO:0000313" key="3">
    <source>
        <dbReference type="EMBL" id="MDT0260424.1"/>
    </source>
</evidence>
<dbReference type="Proteomes" id="UP001183176">
    <property type="component" value="Unassembled WGS sequence"/>
</dbReference>
<feature type="transmembrane region" description="Helical" evidence="1">
    <location>
        <begin position="189"/>
        <end position="212"/>
    </location>
</feature>
<dbReference type="EC" id="2.4.-.-" evidence="3"/>
<evidence type="ECO:0000256" key="1">
    <source>
        <dbReference type="SAM" id="Phobius"/>
    </source>
</evidence>
<keyword evidence="3" id="KW-0808">Transferase</keyword>
<feature type="domain" description="Glycosyltransferase RgtA/B/C/D-like" evidence="2">
    <location>
        <begin position="84"/>
        <end position="230"/>
    </location>
</feature>
<dbReference type="GO" id="GO:0016757">
    <property type="term" value="F:glycosyltransferase activity"/>
    <property type="evidence" value="ECO:0007669"/>
    <property type="project" value="UniProtKB-KW"/>
</dbReference>
<feature type="transmembrane region" description="Helical" evidence="1">
    <location>
        <begin position="30"/>
        <end position="50"/>
    </location>
</feature>